<sequence>MPFMSFTGFTEEAFEFYEGLQADNSMARWTAHKAVYDHAVREPMTELFAELEDEFGPAKLFRPYRDVRFSKDKTPYKTHQGGHAGGGFYCQIDADGLLVAGGMYAPGSEQLKRYRAAVHDDRTGRELEDIVARLRTEGFEIAGDRLKTRPRGTPEDHPRLELLRHRALYAHRGWPSDEPWIATPETVRRVRDSWRTLRPLVEWGAEHLGGPALPG</sequence>
<dbReference type="PANTHER" id="PTHR36452:SF1">
    <property type="entry name" value="DUF2461 DOMAIN-CONTAINING PROTEIN"/>
    <property type="match status" value="1"/>
</dbReference>
<keyword evidence="2" id="KW-1185">Reference proteome</keyword>
<dbReference type="NCBIfam" id="TIGR02453">
    <property type="entry name" value="TIGR02453 family protein"/>
    <property type="match status" value="1"/>
</dbReference>
<dbReference type="Pfam" id="PF09365">
    <property type="entry name" value="DUF2461"/>
    <property type="match status" value="1"/>
</dbReference>
<dbReference type="InterPro" id="IPR012808">
    <property type="entry name" value="CHP02453"/>
</dbReference>
<gene>
    <name evidence="1" type="ORF">DFJ69_4480</name>
</gene>
<dbReference type="PIRSF" id="PIRSF028451">
    <property type="entry name" value="UCP028451"/>
    <property type="match status" value="1"/>
</dbReference>
<dbReference type="PANTHER" id="PTHR36452">
    <property type="entry name" value="CHROMOSOME 12, WHOLE GENOME SHOTGUN SEQUENCE"/>
    <property type="match status" value="1"/>
</dbReference>
<reference evidence="1 2" key="1">
    <citation type="submission" date="2018-08" db="EMBL/GenBank/DDBJ databases">
        <title>Sequencing the genomes of 1000 actinobacteria strains.</title>
        <authorList>
            <person name="Klenk H.-P."/>
        </authorList>
    </citation>
    <scope>NUCLEOTIDE SEQUENCE [LARGE SCALE GENOMIC DNA]</scope>
    <source>
        <strain evidence="1 2">DSM 43927</strain>
    </source>
</reference>
<proteinExistence type="predicted"/>
<accession>A0A3D9SSQ7</accession>
<evidence type="ECO:0000313" key="2">
    <source>
        <dbReference type="Proteomes" id="UP000256661"/>
    </source>
</evidence>
<evidence type="ECO:0000313" key="1">
    <source>
        <dbReference type="EMBL" id="REE98982.1"/>
    </source>
</evidence>
<dbReference type="EMBL" id="QTTT01000001">
    <property type="protein sequence ID" value="REE98982.1"/>
    <property type="molecule type" value="Genomic_DNA"/>
</dbReference>
<protein>
    <submittedName>
        <fullName evidence="1">Uncharacterized protein (TIGR02453 family)</fullName>
    </submittedName>
</protein>
<dbReference type="AlphaFoldDB" id="A0A3D9SSQ7"/>
<dbReference type="InterPro" id="IPR015996">
    <property type="entry name" value="UCP028451"/>
</dbReference>
<dbReference type="Proteomes" id="UP000256661">
    <property type="component" value="Unassembled WGS sequence"/>
</dbReference>
<comment type="caution">
    <text evidence="1">The sequence shown here is derived from an EMBL/GenBank/DDBJ whole genome shotgun (WGS) entry which is preliminary data.</text>
</comment>
<organism evidence="1 2">
    <name type="scientific">Thermomonospora umbrina</name>
    <dbReference type="NCBI Taxonomy" id="111806"/>
    <lineage>
        <taxon>Bacteria</taxon>
        <taxon>Bacillati</taxon>
        <taxon>Actinomycetota</taxon>
        <taxon>Actinomycetes</taxon>
        <taxon>Streptosporangiales</taxon>
        <taxon>Thermomonosporaceae</taxon>
        <taxon>Thermomonospora</taxon>
    </lineage>
</organism>
<name>A0A3D9SSQ7_9ACTN</name>